<dbReference type="InterPro" id="IPR014756">
    <property type="entry name" value="Ig_E-set"/>
</dbReference>
<evidence type="ECO:0000259" key="15">
    <source>
        <dbReference type="Pfam" id="PF01007"/>
    </source>
</evidence>
<dbReference type="Gene3D" id="1.10.287.70">
    <property type="match status" value="1"/>
</dbReference>
<sequence length="367" mass="38921">MKRRTTSAVPTVSALVDGSGPPGAAAESRRPKRLINKDGSSNVAIANVHAHCWEYCRDTWTSLLEMAWVCKLLLFLSLTLGSVGLFGLLWYALALHHGDLTRTPTDAETGATVPCVVNIVSFGSAFLFSLETHATIGFGVRRVTDACPAAALLLTLQMLVSAATDALVAGVVLARLARPSRRAGTVRFASNALVMRPPNSERGASGAPRLLVRVADARPRCLVGCSVSGRFLRVSPASGADGGCGDGRFVTLEQRGVEFTVDRGGRQPFLTLPATLTHVLDGRSPLHGLTEGGLPDGQPFEIIVALTGVADSTGAVCQARTSYLPSEILWDHTFSPTMSLLAQGGFQVDLTQFDKVLPLEPLPHFQV</sequence>
<feature type="transmembrane region" description="Helical" evidence="14">
    <location>
        <begin position="107"/>
        <end position="130"/>
    </location>
</feature>
<organism evidence="17 18">
    <name type="scientific">Petromyzon marinus</name>
    <name type="common">Sea lamprey</name>
    <dbReference type="NCBI Taxonomy" id="7757"/>
    <lineage>
        <taxon>Eukaryota</taxon>
        <taxon>Metazoa</taxon>
        <taxon>Chordata</taxon>
        <taxon>Craniata</taxon>
        <taxon>Vertebrata</taxon>
        <taxon>Cyclostomata</taxon>
        <taxon>Hyperoartia</taxon>
        <taxon>Petromyzontiformes</taxon>
        <taxon>Petromyzontidae</taxon>
        <taxon>Petromyzon</taxon>
    </lineage>
</organism>
<dbReference type="Proteomes" id="UP001318040">
    <property type="component" value="Chromosome 61"/>
</dbReference>
<feature type="domain" description="Potassium channel inwardly rectifying transmembrane" evidence="15">
    <location>
        <begin position="35"/>
        <end position="179"/>
    </location>
</feature>
<feature type="domain" description="Inward rectifier potassium channel C-terminal" evidence="16">
    <location>
        <begin position="210"/>
        <end position="360"/>
    </location>
</feature>
<dbReference type="SUPFAM" id="SSF81296">
    <property type="entry name" value="E set domains"/>
    <property type="match status" value="1"/>
</dbReference>
<keyword evidence="9 14" id="KW-0472">Membrane</keyword>
<dbReference type="GO" id="GO:0034702">
    <property type="term" value="C:monoatomic ion channel complex"/>
    <property type="evidence" value="ECO:0007669"/>
    <property type="project" value="UniProtKB-KW"/>
</dbReference>
<dbReference type="InterPro" id="IPR016449">
    <property type="entry name" value="K_chnl_inward-rec_Kir"/>
</dbReference>
<keyword evidence="3 12" id="KW-0633">Potassium transport</keyword>
<evidence type="ECO:0000313" key="17">
    <source>
        <dbReference type="Proteomes" id="UP001318040"/>
    </source>
</evidence>
<evidence type="ECO:0000256" key="14">
    <source>
        <dbReference type="SAM" id="Phobius"/>
    </source>
</evidence>
<keyword evidence="8 12" id="KW-0406">Ion transport</keyword>
<evidence type="ECO:0000256" key="5">
    <source>
        <dbReference type="ARBA" id="ARBA00022882"/>
    </source>
</evidence>
<keyword evidence="5 12" id="KW-0851">Voltage-gated channel</keyword>
<keyword evidence="2 12" id="KW-0813">Transport</keyword>
<dbReference type="PANTHER" id="PTHR11767:SF21">
    <property type="entry name" value="ATP-SENSITIVE INWARD RECTIFIER POTASSIUM CHANNEL 10"/>
    <property type="match status" value="1"/>
</dbReference>
<dbReference type="PRINTS" id="PR01320">
    <property type="entry name" value="KIRCHANNEL"/>
</dbReference>
<name>A0AAJ7XFX0_PETMA</name>
<evidence type="ECO:0000256" key="3">
    <source>
        <dbReference type="ARBA" id="ARBA00022538"/>
    </source>
</evidence>
<evidence type="ECO:0000256" key="13">
    <source>
        <dbReference type="SAM" id="MobiDB-lite"/>
    </source>
</evidence>
<evidence type="ECO:0000313" key="18">
    <source>
        <dbReference type="RefSeq" id="XP_032832971.1"/>
    </source>
</evidence>
<dbReference type="Pfam" id="PF17655">
    <property type="entry name" value="IRK_C"/>
    <property type="match status" value="1"/>
</dbReference>
<evidence type="ECO:0000256" key="8">
    <source>
        <dbReference type="ARBA" id="ARBA00023065"/>
    </source>
</evidence>
<dbReference type="SUPFAM" id="SSF81324">
    <property type="entry name" value="Voltage-gated potassium channels"/>
    <property type="match status" value="1"/>
</dbReference>
<keyword evidence="10 12" id="KW-0407">Ion channel</keyword>
<reference evidence="18" key="1">
    <citation type="submission" date="2025-08" db="UniProtKB">
        <authorList>
            <consortium name="RefSeq"/>
        </authorList>
    </citation>
    <scope>IDENTIFICATION</scope>
    <source>
        <tissue evidence="18">Sperm</tissue>
    </source>
</reference>
<dbReference type="Pfam" id="PF01007">
    <property type="entry name" value="IRK"/>
    <property type="match status" value="1"/>
</dbReference>
<comment type="catalytic activity">
    <reaction evidence="11">
        <text>K(+)(in) = K(+)(out)</text>
        <dbReference type="Rhea" id="RHEA:29463"/>
        <dbReference type="ChEBI" id="CHEBI:29103"/>
    </reaction>
</comment>
<dbReference type="InterPro" id="IPR013518">
    <property type="entry name" value="K_chnl_inward-rec_Kir_cyto"/>
</dbReference>
<dbReference type="GO" id="GO:0005242">
    <property type="term" value="F:inward rectifier potassium channel activity"/>
    <property type="evidence" value="ECO:0007669"/>
    <property type="project" value="InterPro"/>
</dbReference>
<dbReference type="PANTHER" id="PTHR11767">
    <property type="entry name" value="INWARD RECTIFIER POTASSIUM CHANNEL"/>
    <property type="match status" value="1"/>
</dbReference>
<comment type="subcellular location">
    <subcellularLocation>
        <location evidence="1 12">Membrane</location>
        <topology evidence="1 12">Multi-pass membrane protein</topology>
    </subcellularLocation>
</comment>
<dbReference type="GO" id="GO:1990573">
    <property type="term" value="P:potassium ion import across plasma membrane"/>
    <property type="evidence" value="ECO:0007669"/>
    <property type="project" value="TreeGrafter"/>
</dbReference>
<feature type="compositionally biased region" description="Polar residues" evidence="13">
    <location>
        <begin position="1"/>
        <end position="10"/>
    </location>
</feature>
<dbReference type="InterPro" id="IPR041647">
    <property type="entry name" value="IRK_C"/>
</dbReference>
<dbReference type="GeneID" id="116955766"/>
<protein>
    <submittedName>
        <fullName evidence="18">ATP-sensitive inward rectifier potassium channel 10-like</fullName>
    </submittedName>
</protein>
<dbReference type="InterPro" id="IPR040445">
    <property type="entry name" value="Kir_TM"/>
</dbReference>
<feature type="region of interest" description="Disordered" evidence="13">
    <location>
        <begin position="1"/>
        <end position="30"/>
    </location>
</feature>
<feature type="transmembrane region" description="Helical" evidence="14">
    <location>
        <begin position="150"/>
        <end position="174"/>
    </location>
</feature>
<keyword evidence="4 12" id="KW-0812">Transmembrane</keyword>
<dbReference type="RefSeq" id="XP_032832971.1">
    <property type="nucleotide sequence ID" value="XM_032977080.1"/>
</dbReference>
<keyword evidence="6 12" id="KW-0630">Potassium</keyword>
<evidence type="ECO:0000259" key="16">
    <source>
        <dbReference type="Pfam" id="PF17655"/>
    </source>
</evidence>
<evidence type="ECO:0000256" key="11">
    <source>
        <dbReference type="ARBA" id="ARBA00034430"/>
    </source>
</evidence>
<evidence type="ECO:0000256" key="4">
    <source>
        <dbReference type="ARBA" id="ARBA00022692"/>
    </source>
</evidence>
<dbReference type="Gene3D" id="2.60.40.1400">
    <property type="entry name" value="G protein-activated inward rectifier potassium channel 1"/>
    <property type="match status" value="1"/>
</dbReference>
<evidence type="ECO:0000256" key="7">
    <source>
        <dbReference type="ARBA" id="ARBA00022989"/>
    </source>
</evidence>
<proteinExistence type="inferred from homology"/>
<evidence type="ECO:0000256" key="10">
    <source>
        <dbReference type="ARBA" id="ARBA00023303"/>
    </source>
</evidence>
<evidence type="ECO:0000256" key="2">
    <source>
        <dbReference type="ARBA" id="ARBA00022448"/>
    </source>
</evidence>
<dbReference type="GO" id="GO:0034765">
    <property type="term" value="P:regulation of monoatomic ion transmembrane transport"/>
    <property type="evidence" value="ECO:0007669"/>
    <property type="project" value="TreeGrafter"/>
</dbReference>
<dbReference type="GO" id="GO:0005886">
    <property type="term" value="C:plasma membrane"/>
    <property type="evidence" value="ECO:0007669"/>
    <property type="project" value="TreeGrafter"/>
</dbReference>
<dbReference type="AlphaFoldDB" id="A0AAJ7XFX0"/>
<evidence type="ECO:0000256" key="1">
    <source>
        <dbReference type="ARBA" id="ARBA00004141"/>
    </source>
</evidence>
<keyword evidence="7 14" id="KW-1133">Transmembrane helix</keyword>
<dbReference type="KEGG" id="pmrn:116955766"/>
<keyword evidence="17" id="KW-1185">Reference proteome</keyword>
<feature type="transmembrane region" description="Helical" evidence="14">
    <location>
        <begin position="72"/>
        <end position="95"/>
    </location>
</feature>
<evidence type="ECO:0000256" key="12">
    <source>
        <dbReference type="RuleBase" id="RU003822"/>
    </source>
</evidence>
<gene>
    <name evidence="18" type="primary">LOC116955766</name>
</gene>
<evidence type="ECO:0000256" key="9">
    <source>
        <dbReference type="ARBA" id="ARBA00023136"/>
    </source>
</evidence>
<comment type="similarity">
    <text evidence="12">Belongs to the inward rectifier-type potassium channel (TC 1.A.2.1) family.</text>
</comment>
<accession>A0AAJ7XFX0</accession>
<evidence type="ECO:0000256" key="6">
    <source>
        <dbReference type="ARBA" id="ARBA00022958"/>
    </source>
</evidence>